<evidence type="ECO:0000256" key="1">
    <source>
        <dbReference type="ARBA" id="ARBA00008834"/>
    </source>
</evidence>
<keyword evidence="4" id="KW-0325">Glycoprotein</keyword>
<proteinExistence type="inferred from homology"/>
<dbReference type="OrthoDB" id="187139at2759"/>
<dbReference type="InterPro" id="IPR000743">
    <property type="entry name" value="Glyco_hydro_28"/>
</dbReference>
<comment type="caution">
    <text evidence="7">The sequence shown here is derived from an EMBL/GenBank/DDBJ whole genome shotgun (WGS) entry which is preliminary data.</text>
</comment>
<protein>
    <submittedName>
        <fullName evidence="7">Glycoside hydrolase, family 28</fullName>
    </submittedName>
</protein>
<comment type="similarity">
    <text evidence="1 6">Belongs to the glycosyl hydrolase 28 family.</text>
</comment>
<dbReference type="EMBL" id="AWUE01024143">
    <property type="protein sequence ID" value="OMO51485.1"/>
    <property type="molecule type" value="Genomic_DNA"/>
</dbReference>
<reference evidence="8" key="1">
    <citation type="submission" date="2013-09" db="EMBL/GenBank/DDBJ databases">
        <title>Corchorus olitorius genome sequencing.</title>
        <authorList>
            <person name="Alam M."/>
            <person name="Haque M.S."/>
            <person name="Islam M.S."/>
            <person name="Emdad E.M."/>
            <person name="Islam M.M."/>
            <person name="Ahmed B."/>
            <person name="Halim A."/>
            <person name="Hossen Q.M.M."/>
            <person name="Hossain M.Z."/>
            <person name="Ahmed R."/>
            <person name="Khan M.M."/>
            <person name="Islam R."/>
            <person name="Rashid M.M."/>
            <person name="Khan S.A."/>
            <person name="Rahman M.S."/>
            <person name="Alam M."/>
            <person name="Yahiya A.S."/>
            <person name="Khan M.S."/>
            <person name="Azam M.S."/>
            <person name="Haque T."/>
            <person name="Lashkar M.Z.H."/>
            <person name="Akhand A.I."/>
            <person name="Morshed G."/>
            <person name="Roy S."/>
            <person name="Uddin K.S."/>
            <person name="Rabeya T."/>
            <person name="Hossain A.S."/>
            <person name="Chowdhury A."/>
            <person name="Snigdha A.R."/>
            <person name="Mortoza M.S."/>
            <person name="Matin S.A."/>
            <person name="Hoque S.M.E."/>
            <person name="Islam M.K."/>
            <person name="Roy D.K."/>
            <person name="Haider R."/>
            <person name="Moosa M.M."/>
            <person name="Elias S.M."/>
            <person name="Hasan A.M."/>
            <person name="Jahan S."/>
            <person name="Shafiuddin M."/>
            <person name="Mahmood N."/>
            <person name="Shommy N.S."/>
        </authorList>
    </citation>
    <scope>NUCLEOTIDE SEQUENCE [LARGE SCALE GENOMIC DNA]</scope>
    <source>
        <strain evidence="8">cv. O-4</strain>
    </source>
</reference>
<evidence type="ECO:0000256" key="5">
    <source>
        <dbReference type="ARBA" id="ARBA00023295"/>
    </source>
</evidence>
<evidence type="ECO:0000313" key="8">
    <source>
        <dbReference type="Proteomes" id="UP000187203"/>
    </source>
</evidence>
<dbReference type="Proteomes" id="UP000187203">
    <property type="component" value="Unassembled WGS sequence"/>
</dbReference>
<dbReference type="Gene3D" id="2.160.20.10">
    <property type="entry name" value="Single-stranded right-handed beta-helix, Pectin lyase-like"/>
    <property type="match status" value="1"/>
</dbReference>
<dbReference type="InterPro" id="IPR011050">
    <property type="entry name" value="Pectin_lyase_fold/virulence"/>
</dbReference>
<dbReference type="InterPro" id="IPR012334">
    <property type="entry name" value="Pectin_lyas_fold"/>
</dbReference>
<dbReference type="AlphaFoldDB" id="A0A1R3G072"/>
<keyword evidence="3" id="KW-1015">Disulfide bond</keyword>
<accession>A0A1R3G072</accession>
<evidence type="ECO:0000313" key="7">
    <source>
        <dbReference type="EMBL" id="OMO51485.1"/>
    </source>
</evidence>
<evidence type="ECO:0000256" key="4">
    <source>
        <dbReference type="ARBA" id="ARBA00023180"/>
    </source>
</evidence>
<name>A0A1R3G072_9ROSI</name>
<feature type="non-terminal residue" evidence="7">
    <location>
        <position position="1"/>
    </location>
</feature>
<dbReference type="GO" id="GO:0005975">
    <property type="term" value="P:carbohydrate metabolic process"/>
    <property type="evidence" value="ECO:0007669"/>
    <property type="project" value="InterPro"/>
</dbReference>
<keyword evidence="2 6" id="KW-0378">Hydrolase</keyword>
<keyword evidence="8" id="KW-1185">Reference proteome</keyword>
<keyword evidence="5 6" id="KW-0326">Glycosidase</keyword>
<evidence type="ECO:0000256" key="2">
    <source>
        <dbReference type="ARBA" id="ARBA00022801"/>
    </source>
</evidence>
<dbReference type="GO" id="GO:0004650">
    <property type="term" value="F:polygalacturonase activity"/>
    <property type="evidence" value="ECO:0007669"/>
    <property type="project" value="InterPro"/>
</dbReference>
<evidence type="ECO:0000256" key="6">
    <source>
        <dbReference type="RuleBase" id="RU361169"/>
    </source>
</evidence>
<gene>
    <name evidence="7" type="ORF">COLO4_37645</name>
</gene>
<sequence length="75" mass="7977">GTSQVKLSDIYFKNIKGTSSSAVAVALECSKGIPCQDIYLEDVHLDLASGKKQATATCKNVRAKYFGTQIPPPCA</sequence>
<organism evidence="7 8">
    <name type="scientific">Corchorus olitorius</name>
    <dbReference type="NCBI Taxonomy" id="93759"/>
    <lineage>
        <taxon>Eukaryota</taxon>
        <taxon>Viridiplantae</taxon>
        <taxon>Streptophyta</taxon>
        <taxon>Embryophyta</taxon>
        <taxon>Tracheophyta</taxon>
        <taxon>Spermatophyta</taxon>
        <taxon>Magnoliopsida</taxon>
        <taxon>eudicotyledons</taxon>
        <taxon>Gunneridae</taxon>
        <taxon>Pentapetalae</taxon>
        <taxon>rosids</taxon>
        <taxon>malvids</taxon>
        <taxon>Malvales</taxon>
        <taxon>Malvaceae</taxon>
        <taxon>Grewioideae</taxon>
        <taxon>Apeibeae</taxon>
        <taxon>Corchorus</taxon>
    </lineage>
</organism>
<dbReference type="Pfam" id="PF00295">
    <property type="entry name" value="Glyco_hydro_28"/>
    <property type="match status" value="1"/>
</dbReference>
<dbReference type="PANTHER" id="PTHR31736:SF19">
    <property type="entry name" value="PECTIN LYASE SUPERFAMILY PROTEIN-RELATED"/>
    <property type="match status" value="1"/>
</dbReference>
<dbReference type="SUPFAM" id="SSF51126">
    <property type="entry name" value="Pectin lyase-like"/>
    <property type="match status" value="1"/>
</dbReference>
<dbReference type="STRING" id="93759.A0A1R3G072"/>
<evidence type="ECO:0000256" key="3">
    <source>
        <dbReference type="ARBA" id="ARBA00023157"/>
    </source>
</evidence>
<dbReference type="PANTHER" id="PTHR31736">
    <property type="match status" value="1"/>
</dbReference>
<dbReference type="GO" id="GO:0046576">
    <property type="term" value="F:rhamnogalacturonan alpha-L-rhamnopyranosyl-(1-&gt;4)-alpha-D-galactopyranosyluronide lyase activity"/>
    <property type="evidence" value="ECO:0007669"/>
    <property type="project" value="UniProtKB-ARBA"/>
</dbReference>